<accession>A0A5D2QDE2</accession>
<sequence length="78" mass="8800">MSLRISSSSKGSSPRADTTNLLPAREIERERIRDEWEERNQRLRLPTKQSKRRQILTASLSSIGGSSLNMIESTVAKS</sequence>
<name>A0A5D2QDE2_GOSTO</name>
<protein>
    <submittedName>
        <fullName evidence="2">Uncharacterized protein</fullName>
    </submittedName>
</protein>
<feature type="region of interest" description="Disordered" evidence="1">
    <location>
        <begin position="1"/>
        <end position="26"/>
    </location>
</feature>
<evidence type="ECO:0000313" key="2">
    <source>
        <dbReference type="EMBL" id="TYI26368.1"/>
    </source>
</evidence>
<dbReference type="Proteomes" id="UP000322667">
    <property type="component" value="Chromosome A05"/>
</dbReference>
<evidence type="ECO:0000313" key="3">
    <source>
        <dbReference type="Proteomes" id="UP000322667"/>
    </source>
</evidence>
<proteinExistence type="predicted"/>
<feature type="compositionally biased region" description="Low complexity" evidence="1">
    <location>
        <begin position="1"/>
        <end position="13"/>
    </location>
</feature>
<organism evidence="2 3">
    <name type="scientific">Gossypium tomentosum</name>
    <name type="common">Hawaiian cotton</name>
    <name type="synonym">Gossypium sandvicense</name>
    <dbReference type="NCBI Taxonomy" id="34277"/>
    <lineage>
        <taxon>Eukaryota</taxon>
        <taxon>Viridiplantae</taxon>
        <taxon>Streptophyta</taxon>
        <taxon>Embryophyta</taxon>
        <taxon>Tracheophyta</taxon>
        <taxon>Spermatophyta</taxon>
        <taxon>Magnoliopsida</taxon>
        <taxon>eudicotyledons</taxon>
        <taxon>Gunneridae</taxon>
        <taxon>Pentapetalae</taxon>
        <taxon>rosids</taxon>
        <taxon>malvids</taxon>
        <taxon>Malvales</taxon>
        <taxon>Malvaceae</taxon>
        <taxon>Malvoideae</taxon>
        <taxon>Gossypium</taxon>
    </lineage>
</organism>
<dbReference type="EMBL" id="CM017614">
    <property type="protein sequence ID" value="TYI26368.1"/>
    <property type="molecule type" value="Genomic_DNA"/>
</dbReference>
<keyword evidence="3" id="KW-1185">Reference proteome</keyword>
<reference evidence="2 3" key="1">
    <citation type="submission" date="2019-07" db="EMBL/GenBank/DDBJ databases">
        <title>WGS assembly of Gossypium tomentosum.</title>
        <authorList>
            <person name="Chen Z.J."/>
            <person name="Sreedasyam A."/>
            <person name="Ando A."/>
            <person name="Song Q."/>
            <person name="De L."/>
            <person name="Hulse-Kemp A."/>
            <person name="Ding M."/>
            <person name="Ye W."/>
            <person name="Kirkbride R."/>
            <person name="Jenkins J."/>
            <person name="Plott C."/>
            <person name="Lovell J."/>
            <person name="Lin Y.-M."/>
            <person name="Vaughn R."/>
            <person name="Liu B."/>
            <person name="Li W."/>
            <person name="Simpson S."/>
            <person name="Scheffler B."/>
            <person name="Saski C."/>
            <person name="Grover C."/>
            <person name="Hu G."/>
            <person name="Conover J."/>
            <person name="Carlson J."/>
            <person name="Shu S."/>
            <person name="Boston L."/>
            <person name="Williams M."/>
            <person name="Peterson D."/>
            <person name="Mcgee K."/>
            <person name="Jones D."/>
            <person name="Wendel J."/>
            <person name="Stelly D."/>
            <person name="Grimwood J."/>
            <person name="Schmutz J."/>
        </authorList>
    </citation>
    <scope>NUCLEOTIDE SEQUENCE [LARGE SCALE GENOMIC DNA]</scope>
    <source>
        <strain evidence="2">7179.01</strain>
    </source>
</reference>
<evidence type="ECO:0000256" key="1">
    <source>
        <dbReference type="SAM" id="MobiDB-lite"/>
    </source>
</evidence>
<dbReference type="AlphaFoldDB" id="A0A5D2QDE2"/>
<gene>
    <name evidence="2" type="ORF">ES332_A05G110100v1</name>
</gene>